<dbReference type="PANTHER" id="PTHR47186:SF54">
    <property type="entry name" value="DISEASE RESISTANCE RPP13-LIKE PROTEIN 4"/>
    <property type="match status" value="1"/>
</dbReference>
<proteinExistence type="predicted"/>
<feature type="compositionally biased region" description="Basic and acidic residues" evidence="3">
    <location>
        <begin position="395"/>
        <end position="405"/>
    </location>
</feature>
<dbReference type="PANTHER" id="PTHR47186">
    <property type="entry name" value="LEUCINE-RICH REPEAT-CONTAINING PROTEIN 57"/>
    <property type="match status" value="1"/>
</dbReference>
<dbReference type="InterPro" id="IPR055414">
    <property type="entry name" value="LRR_R13L4/SHOC2-like"/>
</dbReference>
<feature type="coiled-coil region" evidence="2">
    <location>
        <begin position="58"/>
        <end position="104"/>
    </location>
</feature>
<feature type="compositionally biased region" description="Polar residues" evidence="3">
    <location>
        <begin position="356"/>
        <end position="394"/>
    </location>
</feature>
<dbReference type="AlphaFoldDB" id="A0A2N9F0I1"/>
<dbReference type="EMBL" id="OIVN01000458">
    <property type="protein sequence ID" value="SPC80605.1"/>
    <property type="molecule type" value="Genomic_DNA"/>
</dbReference>
<feature type="region of interest" description="Disordered" evidence="3">
    <location>
        <begin position="1"/>
        <end position="49"/>
    </location>
</feature>
<evidence type="ECO:0000259" key="4">
    <source>
        <dbReference type="Pfam" id="PF23598"/>
    </source>
</evidence>
<keyword evidence="1" id="KW-0677">Repeat</keyword>
<keyword evidence="2" id="KW-0175">Coiled coil</keyword>
<evidence type="ECO:0000256" key="1">
    <source>
        <dbReference type="ARBA" id="ARBA00022737"/>
    </source>
</evidence>
<evidence type="ECO:0000256" key="3">
    <source>
        <dbReference type="SAM" id="MobiDB-lite"/>
    </source>
</evidence>
<sequence length="742" mass="83847">MSSSNEIQPNPKEISSLQETETPVSEAKPTLETPNTTPNNINNSATIDPNSTIHFQRVKKSQNNLKQIEVDFSELKKVSESVRLDQLQLQLQRLRNMLDNEKDKVPMRSSKTAGRLPEIHKEIMKFKQQISSLQKLSKTLSQSADLKTSNGSNGHSAVDGLVNVHNTDSFISSSFYKEIEVIFYDLDRTKQFLLSCFAVLPENAVVHRRLLIYWGVGEGLIDTDKEKENMPEKIVDGFLEEFEEKGLIEPVLKKRKQQVKSYKMDPLVRSAVIMLSEEEDFFAYDSKGNVVSNPSSKSHRACLLKKEEESSSSEINSFQDSDLEKLVTLFNVNESYPDLELALLAKMKNPKAGKTNDPNSAQMNDSNTANKKDSNTAQKTNDSNAPQTNGSNSTKVKDQNSAKMKDPNAVEWLSKMKNAKVVCLGSWPGSAKSHVEVENIDFLKALANMKELKFLSLQGIFRITELPSSIGMLSNLLILDLKECHNLEELSEEITKLTNLRYLDLSECYLLAHMPKGLSALSQLQVLKGFVISNTDDKKIGTLGDLKGLQKLRKLTINVNSDKFPRQDDLKALKELGENGVLRKLTIAWSVEKNIVPKPKDQKGLNRSKTKMPKVMQPEVVIDQLPKELKLDLQCFPKSIFPNRSKTKMPKQLEKLDQQCLPNHLSSCITPKTKMPKVIKPEDVINKLPKQLEKLDLECFPNHLSTWLTPKDLPNLEKLYIRGGDLATLDKSKWLMRLRVYV</sequence>
<feature type="compositionally biased region" description="Polar residues" evidence="3">
    <location>
        <begin position="1"/>
        <end position="23"/>
    </location>
</feature>
<reference evidence="5" key="1">
    <citation type="submission" date="2018-02" db="EMBL/GenBank/DDBJ databases">
        <authorList>
            <person name="Cohen D.B."/>
            <person name="Kent A.D."/>
        </authorList>
    </citation>
    <scope>NUCLEOTIDE SEQUENCE</scope>
</reference>
<dbReference type="InterPro" id="IPR032675">
    <property type="entry name" value="LRR_dom_sf"/>
</dbReference>
<feature type="compositionally biased region" description="Low complexity" evidence="3">
    <location>
        <begin position="30"/>
        <end position="46"/>
    </location>
</feature>
<dbReference type="Pfam" id="PF23598">
    <property type="entry name" value="LRR_14"/>
    <property type="match status" value="1"/>
</dbReference>
<accession>A0A2N9F0I1</accession>
<name>A0A2N9F0I1_FAGSY</name>
<feature type="region of interest" description="Disordered" evidence="3">
    <location>
        <begin position="350"/>
        <end position="405"/>
    </location>
</feature>
<evidence type="ECO:0000256" key="2">
    <source>
        <dbReference type="SAM" id="Coils"/>
    </source>
</evidence>
<protein>
    <recommendedName>
        <fullName evidence="4">Disease resistance R13L4/SHOC-2-like LRR domain-containing protein</fullName>
    </recommendedName>
</protein>
<gene>
    <name evidence="5" type="ORF">FSB_LOCUS8487</name>
</gene>
<organism evidence="5">
    <name type="scientific">Fagus sylvatica</name>
    <name type="common">Beechnut</name>
    <dbReference type="NCBI Taxonomy" id="28930"/>
    <lineage>
        <taxon>Eukaryota</taxon>
        <taxon>Viridiplantae</taxon>
        <taxon>Streptophyta</taxon>
        <taxon>Embryophyta</taxon>
        <taxon>Tracheophyta</taxon>
        <taxon>Spermatophyta</taxon>
        <taxon>Magnoliopsida</taxon>
        <taxon>eudicotyledons</taxon>
        <taxon>Gunneridae</taxon>
        <taxon>Pentapetalae</taxon>
        <taxon>rosids</taxon>
        <taxon>fabids</taxon>
        <taxon>Fagales</taxon>
        <taxon>Fagaceae</taxon>
        <taxon>Fagus</taxon>
    </lineage>
</organism>
<dbReference type="Gene3D" id="3.80.10.10">
    <property type="entry name" value="Ribonuclease Inhibitor"/>
    <property type="match status" value="1"/>
</dbReference>
<evidence type="ECO:0000313" key="5">
    <source>
        <dbReference type="EMBL" id="SPC80605.1"/>
    </source>
</evidence>
<feature type="domain" description="Disease resistance R13L4/SHOC-2-like LRR" evidence="4">
    <location>
        <begin position="442"/>
        <end position="589"/>
    </location>
</feature>
<dbReference type="SUPFAM" id="SSF52058">
    <property type="entry name" value="L domain-like"/>
    <property type="match status" value="1"/>
</dbReference>